<dbReference type="PANTHER" id="PTHR33695:SF1">
    <property type="entry name" value="LIPOPROTEIN SIGNAL PEPTIDASE"/>
    <property type="match status" value="1"/>
</dbReference>
<dbReference type="GO" id="GO:0006508">
    <property type="term" value="P:proteolysis"/>
    <property type="evidence" value="ECO:0007669"/>
    <property type="project" value="UniProtKB-KW"/>
</dbReference>
<evidence type="ECO:0000313" key="13">
    <source>
        <dbReference type="EMBL" id="QCO08482.1"/>
    </source>
</evidence>
<feature type="transmembrane region" description="Helical" evidence="9">
    <location>
        <begin position="73"/>
        <end position="93"/>
    </location>
</feature>
<dbReference type="EC" id="3.4.23.36" evidence="9"/>
<organism evidence="13 14">
    <name type="scientific">Azospirillum brasilense</name>
    <dbReference type="NCBI Taxonomy" id="192"/>
    <lineage>
        <taxon>Bacteria</taxon>
        <taxon>Pseudomonadati</taxon>
        <taxon>Pseudomonadota</taxon>
        <taxon>Alphaproteobacteria</taxon>
        <taxon>Rhodospirillales</taxon>
        <taxon>Azospirillaceae</taxon>
        <taxon>Azospirillum</taxon>
    </lineage>
</organism>
<evidence type="ECO:0000256" key="6">
    <source>
        <dbReference type="ARBA" id="ARBA00022801"/>
    </source>
</evidence>
<dbReference type="PRINTS" id="PR00781">
    <property type="entry name" value="LIPOSIGPTASE"/>
</dbReference>
<dbReference type="Proteomes" id="UP000298774">
    <property type="component" value="Chromosome"/>
</dbReference>
<dbReference type="RefSeq" id="WP_035671957.1">
    <property type="nucleotide sequence ID" value="NZ_CP012914.1"/>
</dbReference>
<dbReference type="GeneID" id="56452460"/>
<dbReference type="EMBL" id="JAWXYC010000004">
    <property type="protein sequence ID" value="MDX5954671.1"/>
    <property type="molecule type" value="Genomic_DNA"/>
</dbReference>
<dbReference type="PROSITE" id="PS00855">
    <property type="entry name" value="SPASE_II"/>
    <property type="match status" value="1"/>
</dbReference>
<keyword evidence="15" id="KW-1185">Reference proteome</keyword>
<keyword evidence="6 9" id="KW-0378">Hydrolase</keyword>
<dbReference type="GO" id="GO:0004190">
    <property type="term" value="F:aspartic-type endopeptidase activity"/>
    <property type="evidence" value="ECO:0007669"/>
    <property type="project" value="UniProtKB-UniRule"/>
</dbReference>
<dbReference type="Pfam" id="PF01252">
    <property type="entry name" value="Peptidase_A8"/>
    <property type="match status" value="1"/>
</dbReference>
<dbReference type="PANTHER" id="PTHR33695">
    <property type="entry name" value="LIPOPROTEIN SIGNAL PEPTIDASE"/>
    <property type="match status" value="1"/>
</dbReference>
<evidence type="ECO:0000313" key="14">
    <source>
        <dbReference type="Proteomes" id="UP000298774"/>
    </source>
</evidence>
<comment type="function">
    <text evidence="9 10">This protein specifically catalyzes the removal of signal peptides from prolipoproteins.</text>
</comment>
<sequence>MSSLSTSGSRGYTVFGLSVAALVVVLDQLTKWWILDVVMQPYPRVVEVTPFFNLVLAWNTGVSFGTFGSSHAWMPYVLAAVAFAIVVALLLWLRQADRRYLALALGMVIGGAIGNVIDRFLYGAVADFLDFHIGGWHFWAFNVADSGISVGVALLVLDGLFAGREKS</sequence>
<dbReference type="HAMAP" id="MF_00161">
    <property type="entry name" value="LspA"/>
    <property type="match status" value="1"/>
</dbReference>
<accession>A0A0P0EDR8</accession>
<feature type="transmembrane region" description="Helical" evidence="9">
    <location>
        <begin position="12"/>
        <end position="34"/>
    </location>
</feature>
<comment type="subcellular location">
    <subcellularLocation>
        <location evidence="9">Cell membrane</location>
        <topology evidence="9">Multi-pass membrane protein</topology>
    </subcellularLocation>
</comment>
<name>A0A0P0EDR8_AZOBR</name>
<evidence type="ECO:0000313" key="12">
    <source>
        <dbReference type="EMBL" id="MDX5954671.1"/>
    </source>
</evidence>
<evidence type="ECO:0000256" key="10">
    <source>
        <dbReference type="RuleBase" id="RU000594"/>
    </source>
</evidence>
<dbReference type="GO" id="GO:0005886">
    <property type="term" value="C:plasma membrane"/>
    <property type="evidence" value="ECO:0007669"/>
    <property type="project" value="UniProtKB-SubCell"/>
</dbReference>
<gene>
    <name evidence="9 13" type="primary">lspA</name>
    <name evidence="13" type="ORF">D3868_05155</name>
    <name evidence="12" type="ORF">SIM66_26230</name>
</gene>
<keyword evidence="2 9" id="KW-1003">Cell membrane</keyword>
<evidence type="ECO:0000256" key="4">
    <source>
        <dbReference type="ARBA" id="ARBA00022692"/>
    </source>
</evidence>
<keyword evidence="8 9" id="KW-0472">Membrane</keyword>
<feature type="active site" evidence="9">
    <location>
        <position position="145"/>
    </location>
</feature>
<keyword evidence="3 9" id="KW-0645">Protease</keyword>
<protein>
    <recommendedName>
        <fullName evidence="9">Lipoprotein signal peptidase</fullName>
        <ecNumber evidence="9">3.4.23.36</ecNumber>
    </recommendedName>
    <alternativeName>
        <fullName evidence="9">Prolipoprotein signal peptidase</fullName>
    </alternativeName>
    <alternativeName>
        <fullName evidence="9">Signal peptidase II</fullName>
        <shortName evidence="9">SPase II</shortName>
    </alternativeName>
</protein>
<evidence type="ECO:0000313" key="15">
    <source>
        <dbReference type="Proteomes" id="UP001277471"/>
    </source>
</evidence>
<evidence type="ECO:0000256" key="5">
    <source>
        <dbReference type="ARBA" id="ARBA00022750"/>
    </source>
</evidence>
<evidence type="ECO:0000256" key="8">
    <source>
        <dbReference type="ARBA" id="ARBA00023136"/>
    </source>
</evidence>
<feature type="transmembrane region" description="Helical" evidence="9">
    <location>
        <begin position="100"/>
        <end position="117"/>
    </location>
</feature>
<comment type="pathway">
    <text evidence="9">Protein modification; lipoprotein biosynthesis (signal peptide cleavage).</text>
</comment>
<feature type="transmembrane region" description="Helical" evidence="9">
    <location>
        <begin position="137"/>
        <end position="161"/>
    </location>
</feature>
<evidence type="ECO:0000256" key="1">
    <source>
        <dbReference type="ARBA" id="ARBA00006139"/>
    </source>
</evidence>
<feature type="active site" evidence="9">
    <location>
        <position position="127"/>
    </location>
</feature>
<evidence type="ECO:0000256" key="2">
    <source>
        <dbReference type="ARBA" id="ARBA00022475"/>
    </source>
</evidence>
<reference evidence="12 15" key="2">
    <citation type="submission" date="2023-11" db="EMBL/GenBank/DDBJ databases">
        <title>MicrobeMod: A computational toolkit for identifying prokaryotic methylation and restriction-modification with nanopore sequencing.</title>
        <authorList>
            <person name="Crits-Christoph A."/>
            <person name="Kang S.C."/>
            <person name="Lee H."/>
            <person name="Ostrov N."/>
        </authorList>
    </citation>
    <scope>NUCLEOTIDE SEQUENCE [LARGE SCALE GENOMIC DNA]</scope>
    <source>
        <strain evidence="12 15">ATCC 29145</strain>
    </source>
</reference>
<comment type="similarity">
    <text evidence="1 9 11">Belongs to the peptidase A8 family.</text>
</comment>
<dbReference type="NCBIfam" id="TIGR00077">
    <property type="entry name" value="lspA"/>
    <property type="match status" value="1"/>
</dbReference>
<evidence type="ECO:0000256" key="3">
    <source>
        <dbReference type="ARBA" id="ARBA00022670"/>
    </source>
</evidence>
<evidence type="ECO:0000256" key="11">
    <source>
        <dbReference type="RuleBase" id="RU004181"/>
    </source>
</evidence>
<dbReference type="InterPro" id="IPR001872">
    <property type="entry name" value="Peptidase_A8"/>
</dbReference>
<dbReference type="UniPathway" id="UPA00665"/>
<evidence type="ECO:0000256" key="9">
    <source>
        <dbReference type="HAMAP-Rule" id="MF_00161"/>
    </source>
</evidence>
<keyword evidence="5 9" id="KW-0064">Aspartyl protease</keyword>
<keyword evidence="7 9" id="KW-1133">Transmembrane helix</keyword>
<comment type="catalytic activity">
    <reaction evidence="9 10">
        <text>Release of signal peptides from bacterial membrane prolipoproteins. Hydrolyzes -Xaa-Yaa-Zaa-|-(S,diacylglyceryl)Cys-, in which Xaa is hydrophobic (preferably Leu), and Yaa (Ala or Ser) and Zaa (Gly or Ala) have small, neutral side chains.</text>
        <dbReference type="EC" id="3.4.23.36"/>
    </reaction>
</comment>
<reference evidence="13 14" key="1">
    <citation type="submission" date="2018-09" db="EMBL/GenBank/DDBJ databases">
        <title>Whole genome based analysis of evolution and adaptive divergence in Indian and Brazilian strains of Azospirillum brasilense.</title>
        <authorList>
            <person name="Singh C."/>
            <person name="Tripathi A.K."/>
        </authorList>
    </citation>
    <scope>NUCLEOTIDE SEQUENCE [LARGE SCALE GENOMIC DNA]</scope>
    <source>
        <strain evidence="13 14">MTCC4038</strain>
    </source>
</reference>
<proteinExistence type="inferred from homology"/>
<dbReference type="KEGG" id="abf:AMK58_10960"/>
<dbReference type="Proteomes" id="UP001277471">
    <property type="component" value="Unassembled WGS sequence"/>
</dbReference>
<keyword evidence="4 9" id="KW-0812">Transmembrane</keyword>
<evidence type="ECO:0000256" key="7">
    <source>
        <dbReference type="ARBA" id="ARBA00022989"/>
    </source>
</evidence>
<dbReference type="AlphaFoldDB" id="A0A0P0EDR8"/>
<dbReference type="EMBL" id="CP032339">
    <property type="protein sequence ID" value="QCO08482.1"/>
    <property type="molecule type" value="Genomic_DNA"/>
</dbReference>